<dbReference type="CDD" id="cd07241">
    <property type="entry name" value="VOC_BsYyaH"/>
    <property type="match status" value="1"/>
</dbReference>
<evidence type="ECO:0000313" key="2">
    <source>
        <dbReference type="EMBL" id="KXZ16556.1"/>
    </source>
</evidence>
<name>A0A150F4R1_9BACI</name>
<accession>A0A150F4R1</accession>
<dbReference type="InterPro" id="IPR051332">
    <property type="entry name" value="Fosfomycin_Res_Enzymes"/>
</dbReference>
<gene>
    <name evidence="2" type="ORF">AXI58_19805</name>
</gene>
<dbReference type="InterPro" id="IPR029068">
    <property type="entry name" value="Glyas_Bleomycin-R_OHBP_Dase"/>
</dbReference>
<keyword evidence="3" id="KW-1185">Reference proteome</keyword>
<dbReference type="Gene3D" id="3.10.180.10">
    <property type="entry name" value="2,3-Dihydroxybiphenyl 1,2-Dioxygenase, domain 1"/>
    <property type="match status" value="1"/>
</dbReference>
<dbReference type="RefSeq" id="WP_061522752.1">
    <property type="nucleotide sequence ID" value="NZ_JAJJBV010000009.1"/>
</dbReference>
<dbReference type="PROSITE" id="PS51819">
    <property type="entry name" value="VOC"/>
    <property type="match status" value="1"/>
</dbReference>
<dbReference type="Proteomes" id="UP000075430">
    <property type="component" value="Unassembled WGS sequence"/>
</dbReference>
<protein>
    <recommendedName>
        <fullName evidence="1">VOC domain-containing protein</fullName>
    </recommendedName>
</protein>
<dbReference type="InterPro" id="IPR037523">
    <property type="entry name" value="VOC_core"/>
</dbReference>
<dbReference type="AlphaFoldDB" id="A0A150F4R1"/>
<dbReference type="InterPro" id="IPR004360">
    <property type="entry name" value="Glyas_Fos-R_dOase_dom"/>
</dbReference>
<dbReference type="SUPFAM" id="SSF54593">
    <property type="entry name" value="Glyoxalase/Bleomycin resistance protein/Dihydroxybiphenyl dioxygenase"/>
    <property type="match status" value="1"/>
</dbReference>
<sequence length="126" mass="14711">MRIEHAAIWVKDLERMKEFYEKYFQGKANDLYHNEKKDFKSYFISFDSGCRLEIMKKGDVNETPSQDMTGWAHLAFSTGSKERVNELTETFKKDGFKVMSGPRVTGDGYYESVIEDWEGNLIEITV</sequence>
<proteinExistence type="predicted"/>
<dbReference type="STRING" id="1793963.AXI58_19805"/>
<reference evidence="3" key="1">
    <citation type="submission" date="2016-02" db="EMBL/GenBank/DDBJ databases">
        <authorList>
            <person name="Dunlap C."/>
        </authorList>
    </citation>
    <scope>NUCLEOTIDE SEQUENCE [LARGE SCALE GENOMIC DNA]</scope>
    <source>
        <strain evidence="3">NRRL B-41092</strain>
    </source>
</reference>
<dbReference type="PANTHER" id="PTHR36113">
    <property type="entry name" value="LYASE, PUTATIVE-RELATED-RELATED"/>
    <property type="match status" value="1"/>
</dbReference>
<dbReference type="OrthoDB" id="9789012at2"/>
<feature type="domain" description="VOC" evidence="1">
    <location>
        <begin position="2"/>
        <end position="126"/>
    </location>
</feature>
<organism evidence="2 3">
    <name type="scientific">Bacillus nakamurai</name>
    <dbReference type="NCBI Taxonomy" id="1793963"/>
    <lineage>
        <taxon>Bacteria</taxon>
        <taxon>Bacillati</taxon>
        <taxon>Bacillota</taxon>
        <taxon>Bacilli</taxon>
        <taxon>Bacillales</taxon>
        <taxon>Bacillaceae</taxon>
        <taxon>Bacillus</taxon>
    </lineage>
</organism>
<dbReference type="Pfam" id="PF00903">
    <property type="entry name" value="Glyoxalase"/>
    <property type="match status" value="1"/>
</dbReference>
<evidence type="ECO:0000259" key="1">
    <source>
        <dbReference type="PROSITE" id="PS51819"/>
    </source>
</evidence>
<dbReference type="PANTHER" id="PTHR36113:SF1">
    <property type="entry name" value="GLYOXALASE_BLEOMYCIN RESISTANCE PROTEIN_DIOXYGENASE"/>
    <property type="match status" value="1"/>
</dbReference>
<evidence type="ECO:0000313" key="3">
    <source>
        <dbReference type="Proteomes" id="UP000075430"/>
    </source>
</evidence>
<comment type="caution">
    <text evidence="2">The sequence shown here is derived from an EMBL/GenBank/DDBJ whole genome shotgun (WGS) entry which is preliminary data.</text>
</comment>
<dbReference type="EMBL" id="LSBA01000030">
    <property type="protein sequence ID" value="KXZ16556.1"/>
    <property type="molecule type" value="Genomic_DNA"/>
</dbReference>